<dbReference type="PANTHER" id="PTHR10894:SF1">
    <property type="entry name" value="NUCLEOLAR PROTEIN 58"/>
    <property type="match status" value="1"/>
</dbReference>
<keyword evidence="3" id="KW-0690">Ribosome biogenesis</keyword>
<dbReference type="InterPro" id="IPR012974">
    <property type="entry name" value="NOP58/56_N"/>
</dbReference>
<evidence type="ECO:0000313" key="8">
    <source>
        <dbReference type="Proteomes" id="UP000825002"/>
    </source>
</evidence>
<reference evidence="7 8" key="1">
    <citation type="submission" date="2020-10" db="EMBL/GenBank/DDBJ databases">
        <authorList>
            <person name="Klimov P.B."/>
            <person name="Dyachkov S.M."/>
            <person name="Chetverikov P.E."/>
        </authorList>
    </citation>
    <scope>NUCLEOTIDE SEQUENCE [LARGE SCALE GENOMIC DNA]</scope>
    <source>
        <strain evidence="7">BMOC 18-1129-001#AD2665</strain>
        <tissue evidence="7">Entire mites</tissue>
    </source>
</reference>
<feature type="domain" description="Nop" evidence="6">
    <location>
        <begin position="281"/>
        <end position="399"/>
    </location>
</feature>
<comment type="caution">
    <text evidence="7">The sequence shown here is derived from an EMBL/GenBank/DDBJ whole genome shotgun (WGS) entry which is preliminary data.</text>
</comment>
<dbReference type="PANTHER" id="PTHR10894">
    <property type="entry name" value="NUCLEOLAR PROTEIN 5 NUCLEOLAR PROTEIN NOP5 NOP58"/>
    <property type="match status" value="1"/>
</dbReference>
<dbReference type="Pfam" id="PF01798">
    <property type="entry name" value="Nop"/>
    <property type="match status" value="1"/>
</dbReference>
<dbReference type="Gene3D" id="1.10.246.90">
    <property type="entry name" value="Nop domain"/>
    <property type="match status" value="1"/>
</dbReference>
<evidence type="ECO:0000259" key="6">
    <source>
        <dbReference type="PROSITE" id="PS51358"/>
    </source>
</evidence>
<proteinExistence type="inferred from homology"/>
<dbReference type="EMBL" id="JAIFTH010000014">
    <property type="protein sequence ID" value="KAG9511273.1"/>
    <property type="molecule type" value="Genomic_DNA"/>
</dbReference>
<dbReference type="Gene3D" id="1.10.287.4070">
    <property type="match status" value="1"/>
</dbReference>
<name>A0ABQ7SCX5_9ACAR</name>
<evidence type="ECO:0000256" key="4">
    <source>
        <dbReference type="ARBA" id="ARBA00023242"/>
    </source>
</evidence>
<dbReference type="InterPro" id="IPR042239">
    <property type="entry name" value="Nop_C"/>
</dbReference>
<sequence length="428" mass="48011">MFVLFETAQGYAVFKLNDKVEKLVKYFKKGSDKYSSLIELHHFEKFKSTAEAVESATCLIEGKVAKKLKKTIRKCIINKDIQDELAVAESKLGTKIKEKLQINCVTSQAVQELMSMIRLKIDDLIPDWSNENNEIMQLGVAHGLGRYKLKFSPDKVDTMIIQAVSLLDDLDKELNNYVMRLREWYGWHFPELCKIITDPTTYVSTIMAIGMRSNAADADLSEVLPDEAMQQQVKEYAEISMGTDIADDDLINIKYLCGNILELTKYRSELYEYLKNRMMTIAPNLTVLVGELVGARLISHAGSLMNLAKHPASTVQILGAEKALFRALKTKHDTPKYGLIYHAQLVGQSGTALKGKMSRMLAAKASLATRVDALQEDVDATLGTEHRATLEARLKSLEDGTLRKVSGTGKRRVNDDSFSNKSKKIKFS</sequence>
<evidence type="ECO:0000313" key="7">
    <source>
        <dbReference type="EMBL" id="KAG9511273.1"/>
    </source>
</evidence>
<dbReference type="Proteomes" id="UP000825002">
    <property type="component" value="Unassembled WGS sequence"/>
</dbReference>
<dbReference type="PROSITE" id="PS51358">
    <property type="entry name" value="NOP"/>
    <property type="match status" value="1"/>
</dbReference>
<evidence type="ECO:0000256" key="3">
    <source>
        <dbReference type="ARBA" id="ARBA00022517"/>
    </source>
</evidence>
<evidence type="ECO:0000256" key="1">
    <source>
        <dbReference type="ARBA" id="ARBA00004604"/>
    </source>
</evidence>
<dbReference type="InterPro" id="IPR045056">
    <property type="entry name" value="Nop56/Nop58"/>
</dbReference>
<dbReference type="InterPro" id="IPR002687">
    <property type="entry name" value="Nop_dom"/>
</dbReference>
<dbReference type="InterPro" id="IPR036070">
    <property type="entry name" value="Nop_dom_sf"/>
</dbReference>
<dbReference type="InterPro" id="IPR012976">
    <property type="entry name" value="NOSIC"/>
</dbReference>
<comment type="subcellular location">
    <subcellularLocation>
        <location evidence="1">Nucleus</location>
        <location evidence="1">Nucleolus</location>
    </subcellularLocation>
</comment>
<dbReference type="Pfam" id="PF08156">
    <property type="entry name" value="NOP5NT"/>
    <property type="match status" value="1"/>
</dbReference>
<organism evidence="7 8">
    <name type="scientific">Fragariocoptes setiger</name>
    <dbReference type="NCBI Taxonomy" id="1670756"/>
    <lineage>
        <taxon>Eukaryota</taxon>
        <taxon>Metazoa</taxon>
        <taxon>Ecdysozoa</taxon>
        <taxon>Arthropoda</taxon>
        <taxon>Chelicerata</taxon>
        <taxon>Arachnida</taxon>
        <taxon>Acari</taxon>
        <taxon>Acariformes</taxon>
        <taxon>Trombidiformes</taxon>
        <taxon>Prostigmata</taxon>
        <taxon>Eupodina</taxon>
        <taxon>Eriophyoidea</taxon>
        <taxon>Phytoptidae</taxon>
        <taxon>Fragariocoptes</taxon>
    </lineage>
</organism>
<evidence type="ECO:0000256" key="2">
    <source>
        <dbReference type="ARBA" id="ARBA00009211"/>
    </source>
</evidence>
<comment type="similarity">
    <text evidence="2">Belongs to the NOP5/NOP56 family.</text>
</comment>
<feature type="non-terminal residue" evidence="7">
    <location>
        <position position="1"/>
    </location>
</feature>
<accession>A0ABQ7SCX5</accession>
<protein>
    <submittedName>
        <fullName evidence="7">Nucleolar protein 58</fullName>
    </submittedName>
</protein>
<evidence type="ECO:0000256" key="5">
    <source>
        <dbReference type="SAM" id="MobiDB-lite"/>
    </source>
</evidence>
<dbReference type="SUPFAM" id="SSF89124">
    <property type="entry name" value="Nop domain"/>
    <property type="match status" value="1"/>
</dbReference>
<keyword evidence="4" id="KW-0539">Nucleus</keyword>
<keyword evidence="8" id="KW-1185">Reference proteome</keyword>
<feature type="region of interest" description="Disordered" evidence="5">
    <location>
        <begin position="408"/>
        <end position="428"/>
    </location>
</feature>
<dbReference type="SMART" id="SM00931">
    <property type="entry name" value="NOSIC"/>
    <property type="match status" value="1"/>
</dbReference>
<gene>
    <name evidence="7" type="primary">NOP58</name>
    <name evidence="7" type="ORF">GZH46_00154</name>
</gene>